<feature type="region of interest" description="Disordered" evidence="1">
    <location>
        <begin position="208"/>
        <end position="267"/>
    </location>
</feature>
<evidence type="ECO:0000256" key="1">
    <source>
        <dbReference type="SAM" id="MobiDB-lite"/>
    </source>
</evidence>
<sequence>MSVGIVTRIDESHFYVWALGHGYKEFRCRKVPEKDFKHGELIHFTLPNENSSTLDATRCERANRQLNVLPSNRVWKAECLITFAPKEFDVLKNIQEQVPRCTALGFSDEFCYVACFAPPNAHLQAGDVYQTYVTRIPPELDEWIPKLGTPFCTVNKFTKIFDIEKARELLSKAPWTKIMGIEHSRKNSSISAEKTIPKMVHSTLNLFDEGSNDEEDAPIKQKEPPTSNKKNIFRLDDDDDDNENENSAANTIPEEPKQKQQKNNFETTTILKNPIKEVVDLTRDENLTVKEKARPPQNLQEDEDDMMKIYTGLVVEADNFGLILWNKTHDLVRAPGLPLIGLDKRWPISTWVNYRAFLDDTSSSQQQQGAHVNRCRYTAYDIFTSDVDRQVIFRKSENTIRMECQIYGPVRYVGDDLMLVNEPFLGIVLCVKDLRLVQRLDLGWAEYVTAYVTFTKEYPDLCRWIALAIKPNVDSDWAELEKPLITKPIVEETMENSKESASKEKYFEEENNAGSSENDQEVEQAKCSSFNEGNMSTQKRSYRIHSISTGLCDFSINSTLPSSSISPFTNNNTNNNINNENSNLLLWDEYDEEEINIETENNEGIEEEINNKKSSPPPRQTPKLIEIDDLREKEGGYCDYLKERHLMIEQELRSYAPMVSKHDRVRATGIIVQRTLHYAVIYASDIGLAIVIANLFPSLQQYDTLCNIGNWITATFANVANKSLIFSKMCLPKFEKADGQKYPKTRICKDGKLQVLISCDISLNNLYVYKGIARKSGGLRVLDTPFARILLNERFIYENRLPGNLINMWVTYMENSSEHGPFWENENNSFTLNNDSDDEEFLFKALDFGKIGLTPEEFCSLFIHEEGKDERNVEENEESSITTFQQPNYEPIILPSFDVSESLVENNNFISPLSQQISQQQRQPLLPLPPPPQQDILSDFSILEYANKYFGEHGNNSTNFIEL</sequence>
<organism evidence="2 3">
    <name type="scientific">Meloidogyne enterolobii</name>
    <name type="common">Root-knot nematode worm</name>
    <name type="synonym">Meloidogyne mayaguensis</name>
    <dbReference type="NCBI Taxonomy" id="390850"/>
    <lineage>
        <taxon>Eukaryota</taxon>
        <taxon>Metazoa</taxon>
        <taxon>Ecdysozoa</taxon>
        <taxon>Nematoda</taxon>
        <taxon>Chromadorea</taxon>
        <taxon>Rhabditida</taxon>
        <taxon>Tylenchina</taxon>
        <taxon>Tylenchomorpha</taxon>
        <taxon>Tylenchoidea</taxon>
        <taxon>Meloidogynidae</taxon>
        <taxon>Meloidogyninae</taxon>
        <taxon>Meloidogyne</taxon>
    </lineage>
</organism>
<evidence type="ECO:0000313" key="2">
    <source>
        <dbReference type="EMBL" id="CAD2134591.1"/>
    </source>
</evidence>
<dbReference type="EMBL" id="CAJEWN010000015">
    <property type="protein sequence ID" value="CAD2134591.1"/>
    <property type="molecule type" value="Genomic_DNA"/>
</dbReference>
<proteinExistence type="predicted"/>
<protein>
    <submittedName>
        <fullName evidence="2">Uncharacterized protein</fullName>
    </submittedName>
</protein>
<comment type="caution">
    <text evidence="2">The sequence shown here is derived from an EMBL/GenBank/DDBJ whole genome shotgun (WGS) entry which is preliminary data.</text>
</comment>
<feature type="region of interest" description="Disordered" evidence="1">
    <location>
        <begin position="493"/>
        <end position="533"/>
    </location>
</feature>
<feature type="compositionally biased region" description="Basic and acidic residues" evidence="1">
    <location>
        <begin position="495"/>
        <end position="508"/>
    </location>
</feature>
<evidence type="ECO:0000313" key="3">
    <source>
        <dbReference type="Proteomes" id="UP000580250"/>
    </source>
</evidence>
<gene>
    <name evidence="2" type="ORF">MENT_LOCUS4433</name>
</gene>
<dbReference type="AlphaFoldDB" id="A0A6V7TTT4"/>
<dbReference type="Proteomes" id="UP000580250">
    <property type="component" value="Unassembled WGS sequence"/>
</dbReference>
<name>A0A6V7TTT4_MELEN</name>
<reference evidence="2 3" key="1">
    <citation type="submission" date="2020-08" db="EMBL/GenBank/DDBJ databases">
        <authorList>
            <person name="Koutsovoulos G."/>
            <person name="Danchin GJ E."/>
        </authorList>
    </citation>
    <scope>NUCLEOTIDE SEQUENCE [LARGE SCALE GENOMIC DNA]</scope>
</reference>
<accession>A0A6V7TTT4</accession>